<feature type="domain" description="DUF2007" evidence="1">
    <location>
        <begin position="14"/>
        <end position="71"/>
    </location>
</feature>
<sequence length="76" mass="8214">MKTQRHSSTVEVFSGFSWEAELVKGLLESTGIASILKTGNLGSIDPSSVNNIVTVMVSEENYHSAMTVIRSQNVSL</sequence>
<evidence type="ECO:0000313" key="2">
    <source>
        <dbReference type="EMBL" id="KAA6316575.1"/>
    </source>
</evidence>
<gene>
    <name evidence="2" type="ORF">EZS27_033133</name>
</gene>
<evidence type="ECO:0000259" key="1">
    <source>
        <dbReference type="Pfam" id="PF09413"/>
    </source>
</evidence>
<organism evidence="2">
    <name type="scientific">termite gut metagenome</name>
    <dbReference type="NCBI Taxonomy" id="433724"/>
    <lineage>
        <taxon>unclassified sequences</taxon>
        <taxon>metagenomes</taxon>
        <taxon>organismal metagenomes</taxon>
    </lineage>
</organism>
<dbReference type="Pfam" id="PF09413">
    <property type="entry name" value="DUF2007"/>
    <property type="match status" value="1"/>
</dbReference>
<protein>
    <recommendedName>
        <fullName evidence="1">DUF2007 domain-containing protein</fullName>
    </recommendedName>
</protein>
<proteinExistence type="predicted"/>
<dbReference type="EMBL" id="SNRY01004828">
    <property type="protein sequence ID" value="KAA6316575.1"/>
    <property type="molecule type" value="Genomic_DNA"/>
</dbReference>
<dbReference type="AlphaFoldDB" id="A0A5J4Q4B7"/>
<comment type="caution">
    <text evidence="2">The sequence shown here is derived from an EMBL/GenBank/DDBJ whole genome shotgun (WGS) entry which is preliminary data.</text>
</comment>
<dbReference type="InterPro" id="IPR018551">
    <property type="entry name" value="DUF2007"/>
</dbReference>
<name>A0A5J4Q4B7_9ZZZZ</name>
<accession>A0A5J4Q4B7</accession>
<dbReference type="NCBIfam" id="NF040569">
    <property type="entry name" value="DUF2007_rel"/>
    <property type="match status" value="1"/>
</dbReference>
<reference evidence="2" key="1">
    <citation type="submission" date="2019-03" db="EMBL/GenBank/DDBJ databases">
        <title>Single cell metagenomics reveals metabolic interactions within the superorganism composed of flagellate Streblomastix strix and complex community of Bacteroidetes bacteria on its surface.</title>
        <authorList>
            <person name="Treitli S.C."/>
            <person name="Kolisko M."/>
            <person name="Husnik F."/>
            <person name="Keeling P."/>
            <person name="Hampl V."/>
        </authorList>
    </citation>
    <scope>NUCLEOTIDE SEQUENCE</scope>
    <source>
        <strain evidence="2">STM</strain>
    </source>
</reference>